<dbReference type="InterPro" id="IPR006091">
    <property type="entry name" value="Acyl-CoA_Oxase/DH_mid-dom"/>
</dbReference>
<dbReference type="EMBL" id="PGTN01000039">
    <property type="protein sequence ID" value="PJF47651.1"/>
    <property type="molecule type" value="Genomic_DNA"/>
</dbReference>
<feature type="domain" description="Acyl-CoA oxidase/dehydrogenase middle" evidence="3">
    <location>
        <begin position="119"/>
        <end position="210"/>
    </location>
</feature>
<dbReference type="Proteomes" id="UP000230790">
    <property type="component" value="Unassembled WGS sequence"/>
</dbReference>
<dbReference type="InterPro" id="IPR046373">
    <property type="entry name" value="Acyl-CoA_Oxase/DH_mid-dom_sf"/>
</dbReference>
<organism evidence="6 7">
    <name type="scientific">Candidatus Thermofonsia Clade 3 bacterium</name>
    <dbReference type="NCBI Taxonomy" id="2364212"/>
    <lineage>
        <taxon>Bacteria</taxon>
        <taxon>Bacillati</taxon>
        <taxon>Chloroflexota</taxon>
        <taxon>Candidatus Thermofontia</taxon>
        <taxon>Candidatus Thermofonsia Clade 3</taxon>
    </lineage>
</organism>
<evidence type="ECO:0000256" key="1">
    <source>
        <dbReference type="ARBA" id="ARBA00022630"/>
    </source>
</evidence>
<comment type="caution">
    <text evidence="6">The sequence shown here is derived from an EMBL/GenBank/DDBJ whole genome shotgun (WGS) entry which is preliminary data.</text>
</comment>
<evidence type="ECO:0000259" key="3">
    <source>
        <dbReference type="Pfam" id="PF02770"/>
    </source>
</evidence>
<proteinExistence type="predicted"/>
<evidence type="ECO:0000256" key="2">
    <source>
        <dbReference type="ARBA" id="ARBA00023002"/>
    </source>
</evidence>
<dbReference type="PIRSF" id="PIRSF016578">
    <property type="entry name" value="HsaA"/>
    <property type="match status" value="1"/>
</dbReference>
<keyword evidence="2" id="KW-0560">Oxidoreductase</keyword>
<keyword evidence="1" id="KW-0285">Flavoprotein</keyword>
<gene>
    <name evidence="6" type="ORF">CUN48_07485</name>
</gene>
<dbReference type="InterPro" id="IPR013107">
    <property type="entry name" value="Acyl-CoA_DH_C"/>
</dbReference>
<dbReference type="Gene3D" id="1.20.140.10">
    <property type="entry name" value="Butyryl-CoA Dehydrogenase, subunit A, domain 3"/>
    <property type="match status" value="1"/>
</dbReference>
<dbReference type="InterPro" id="IPR036250">
    <property type="entry name" value="AcylCo_DH-like_C"/>
</dbReference>
<evidence type="ECO:0000313" key="7">
    <source>
        <dbReference type="Proteomes" id="UP000230790"/>
    </source>
</evidence>
<dbReference type="InterPro" id="IPR037069">
    <property type="entry name" value="AcylCoA_DH/ox_N_sf"/>
</dbReference>
<dbReference type="AlphaFoldDB" id="A0A2M8QCW8"/>
<dbReference type="InterPro" id="IPR013786">
    <property type="entry name" value="AcylCoA_DH/ox_N"/>
</dbReference>
<dbReference type="SUPFAM" id="SSF56645">
    <property type="entry name" value="Acyl-CoA dehydrogenase NM domain-like"/>
    <property type="match status" value="1"/>
</dbReference>
<dbReference type="Gene3D" id="2.40.110.10">
    <property type="entry name" value="Butyryl-CoA Dehydrogenase, subunit A, domain 2"/>
    <property type="match status" value="1"/>
</dbReference>
<feature type="domain" description="Acyl-CoA dehydrogenase C-terminal" evidence="5">
    <location>
        <begin position="239"/>
        <end position="362"/>
    </location>
</feature>
<dbReference type="Pfam" id="PF08028">
    <property type="entry name" value="Acyl-CoA_dh_2"/>
    <property type="match status" value="1"/>
</dbReference>
<dbReference type="PANTHER" id="PTHR43884:SF25">
    <property type="entry name" value="ACYL-COA DEHYDROGENASE YDBM-RELATED"/>
    <property type="match status" value="1"/>
</dbReference>
<dbReference type="SUPFAM" id="SSF47203">
    <property type="entry name" value="Acyl-CoA dehydrogenase C-terminal domain-like"/>
    <property type="match status" value="1"/>
</dbReference>
<evidence type="ECO:0000313" key="6">
    <source>
        <dbReference type="EMBL" id="PJF47651.1"/>
    </source>
</evidence>
<dbReference type="GO" id="GO:0050660">
    <property type="term" value="F:flavin adenine dinucleotide binding"/>
    <property type="evidence" value="ECO:0007669"/>
    <property type="project" value="InterPro"/>
</dbReference>
<dbReference type="Pfam" id="PF02770">
    <property type="entry name" value="Acyl-CoA_dh_M"/>
    <property type="match status" value="1"/>
</dbReference>
<dbReference type="CDD" id="cd00567">
    <property type="entry name" value="ACAD"/>
    <property type="match status" value="1"/>
</dbReference>
<dbReference type="PANTHER" id="PTHR43884">
    <property type="entry name" value="ACYL-COA DEHYDROGENASE"/>
    <property type="match status" value="1"/>
</dbReference>
<dbReference type="Gene3D" id="1.10.540.10">
    <property type="entry name" value="Acyl-CoA dehydrogenase/oxidase, N-terminal domain"/>
    <property type="match status" value="1"/>
</dbReference>
<name>A0A2M8QCW8_9CHLR</name>
<accession>A0A2M8QCW8</accession>
<reference evidence="6 7" key="1">
    <citation type="submission" date="2017-11" db="EMBL/GenBank/DDBJ databases">
        <title>Evolution of Phototrophy in the Chloroflexi Phylum Driven by Horizontal Gene Transfer.</title>
        <authorList>
            <person name="Ward L.M."/>
            <person name="Hemp J."/>
            <person name="Shih P.M."/>
            <person name="Mcglynn S.E."/>
            <person name="Fischer W."/>
        </authorList>
    </citation>
    <scope>NUCLEOTIDE SEQUENCE [LARGE SCALE GENOMIC DNA]</scope>
    <source>
        <strain evidence="6">JP3_7</strain>
    </source>
</reference>
<dbReference type="InterPro" id="IPR009100">
    <property type="entry name" value="AcylCoA_DH/oxidase_NM_dom_sf"/>
</dbReference>
<dbReference type="Pfam" id="PF02771">
    <property type="entry name" value="Acyl-CoA_dh_N"/>
    <property type="match status" value="1"/>
</dbReference>
<protein>
    <submittedName>
        <fullName evidence="6">Acyl-CoA dehydrogenase</fullName>
    </submittedName>
</protein>
<feature type="domain" description="Acyl-CoA dehydrogenase/oxidase N-terminal" evidence="4">
    <location>
        <begin position="14"/>
        <end position="90"/>
    </location>
</feature>
<evidence type="ECO:0000259" key="4">
    <source>
        <dbReference type="Pfam" id="PF02771"/>
    </source>
</evidence>
<sequence length="383" mass="40680">MRSFDEVLTCVDRLAEAFAARADQHDREGSFAFENVADLRAAGLPRLPVPATLGGDGFNLFQCVCVLQRLARADASTALGLAMHFHVVGSLAERCAWPEAAYARLCEEIVRDGALVNSAASEPEMGSPSRGGLPATRATRVAGGYRLNGRKSWVTYAPALRYFLVTATLEDAIGVFAVAGDSPGLTLIDNWGTSLSLRASGSFDVVLDDVFVPECWHVEQRAPGQARRGGPPAGWATCAFAAVYLGVGEGALYALARYAQQRVPTALGKPIAELPHVQRGIGQMDVALRAARAVLYTAAQTWAEQPARRAEMEADLAAAKYLCTNAAIAATDTALRIAGAGGLDRRLSLERHFRDARAGLMHPPQDDRALELIGKAVIAAIGA</sequence>
<dbReference type="GO" id="GO:0003995">
    <property type="term" value="F:acyl-CoA dehydrogenase activity"/>
    <property type="evidence" value="ECO:0007669"/>
    <property type="project" value="TreeGrafter"/>
</dbReference>
<evidence type="ECO:0000259" key="5">
    <source>
        <dbReference type="Pfam" id="PF08028"/>
    </source>
</evidence>